<proteinExistence type="predicted"/>
<keyword evidence="2" id="KW-1185">Reference proteome</keyword>
<accession>A0A4C1WIH2</accession>
<protein>
    <submittedName>
        <fullName evidence="1">Uncharacterized protein</fullName>
    </submittedName>
</protein>
<sequence>MEVHENSVQRARRCHRGTTAKFGSCSAITPRLNGLQRHKICFRLLKLQRKFPRVDVWVHYGLSFNSSHSTPMLTPSSSRYLDVALVFAARCFSSPTLEDDFFIRLAEEVSFLDFNLLWRTAQTVKFTYSSVCSRGGAGAGRGAVAAPTARRVSRRISIIQERAGRRVTTAVRGRYRRCGPLRLRCRFLLDRIALNIEFSSALMWF</sequence>
<evidence type="ECO:0000313" key="1">
    <source>
        <dbReference type="EMBL" id="GBP51208.1"/>
    </source>
</evidence>
<gene>
    <name evidence="1" type="ORF">EVAR_85419_1</name>
</gene>
<dbReference type="Proteomes" id="UP000299102">
    <property type="component" value="Unassembled WGS sequence"/>
</dbReference>
<name>A0A4C1WIH2_EUMVA</name>
<dbReference type="AlphaFoldDB" id="A0A4C1WIH2"/>
<organism evidence="1 2">
    <name type="scientific">Eumeta variegata</name>
    <name type="common">Bagworm moth</name>
    <name type="synonym">Eumeta japonica</name>
    <dbReference type="NCBI Taxonomy" id="151549"/>
    <lineage>
        <taxon>Eukaryota</taxon>
        <taxon>Metazoa</taxon>
        <taxon>Ecdysozoa</taxon>
        <taxon>Arthropoda</taxon>
        <taxon>Hexapoda</taxon>
        <taxon>Insecta</taxon>
        <taxon>Pterygota</taxon>
        <taxon>Neoptera</taxon>
        <taxon>Endopterygota</taxon>
        <taxon>Lepidoptera</taxon>
        <taxon>Glossata</taxon>
        <taxon>Ditrysia</taxon>
        <taxon>Tineoidea</taxon>
        <taxon>Psychidae</taxon>
        <taxon>Oiketicinae</taxon>
        <taxon>Eumeta</taxon>
    </lineage>
</organism>
<evidence type="ECO:0000313" key="2">
    <source>
        <dbReference type="Proteomes" id="UP000299102"/>
    </source>
</evidence>
<comment type="caution">
    <text evidence="1">The sequence shown here is derived from an EMBL/GenBank/DDBJ whole genome shotgun (WGS) entry which is preliminary data.</text>
</comment>
<dbReference type="EMBL" id="BGZK01000577">
    <property type="protein sequence ID" value="GBP51208.1"/>
    <property type="molecule type" value="Genomic_DNA"/>
</dbReference>
<reference evidence="1 2" key="1">
    <citation type="journal article" date="2019" name="Commun. Biol.">
        <title>The bagworm genome reveals a unique fibroin gene that provides high tensile strength.</title>
        <authorList>
            <person name="Kono N."/>
            <person name="Nakamura H."/>
            <person name="Ohtoshi R."/>
            <person name="Tomita M."/>
            <person name="Numata K."/>
            <person name="Arakawa K."/>
        </authorList>
    </citation>
    <scope>NUCLEOTIDE SEQUENCE [LARGE SCALE GENOMIC DNA]</scope>
</reference>